<keyword evidence="2" id="KW-1185">Reference proteome</keyword>
<sequence>MMFLIQKYKTYNLDKICDIFLKELYKSECENLKPVSLPEILEKRKIYYDNQLVNETISKLEREDYIKKLKNNTRFLYLPAGMKSSNDFIQTVKNTCGAVYYYTLKNRGRSFVKTRQKFDKSISKTKSDYIVLLFDLILSLLLDTHVNVNFYLNVDISIFKISDFIYL</sequence>
<evidence type="ECO:0000313" key="2">
    <source>
        <dbReference type="Proteomes" id="UP001244443"/>
    </source>
</evidence>
<organism evidence="1 2">
    <name type="scientific">Marivirga arenosa</name>
    <dbReference type="NCBI Taxonomy" id="3059076"/>
    <lineage>
        <taxon>Bacteria</taxon>
        <taxon>Pseudomonadati</taxon>
        <taxon>Bacteroidota</taxon>
        <taxon>Cytophagia</taxon>
        <taxon>Cytophagales</taxon>
        <taxon>Marivirgaceae</taxon>
        <taxon>Marivirga</taxon>
    </lineage>
</organism>
<reference evidence="1" key="1">
    <citation type="submission" date="2023-08" db="EMBL/GenBank/DDBJ databases">
        <title>Comparative genomics and taxonomic characterization of three novel marine species of genus Marivirga.</title>
        <authorList>
            <person name="Muhammad N."/>
            <person name="Kim S.-G."/>
        </authorList>
    </citation>
    <scope>NUCLEOTIDE SEQUENCE [LARGE SCALE GENOMIC DNA]</scope>
    <source>
        <strain evidence="1">ABR2-2</strain>
    </source>
</reference>
<dbReference type="RefSeq" id="WP_308357575.1">
    <property type="nucleotide sequence ID" value="NZ_CP129970.2"/>
</dbReference>
<gene>
    <name evidence="1" type="ORF">QYS48_28740</name>
</gene>
<evidence type="ECO:0000313" key="1">
    <source>
        <dbReference type="EMBL" id="WMN07436.1"/>
    </source>
</evidence>
<proteinExistence type="predicted"/>
<dbReference type="EMBL" id="CP129970">
    <property type="protein sequence ID" value="WMN07436.1"/>
    <property type="molecule type" value="Genomic_DNA"/>
</dbReference>
<protein>
    <submittedName>
        <fullName evidence="1">Uncharacterized protein</fullName>
    </submittedName>
</protein>
<name>A0AA51N6Y2_9BACT</name>
<dbReference type="AlphaFoldDB" id="A0AA51N6Y2"/>
<dbReference type="Proteomes" id="UP001244443">
    <property type="component" value="Chromosome"/>
</dbReference>
<accession>A0AA51N6Y2</accession>